<dbReference type="InterPro" id="IPR027383">
    <property type="entry name" value="Znf_put"/>
</dbReference>
<evidence type="ECO:0000259" key="5">
    <source>
        <dbReference type="Pfam" id="PF13490"/>
    </source>
</evidence>
<accession>A0A9D1K5K2</accession>
<dbReference type="AlphaFoldDB" id="A0A9D1K5K2"/>
<keyword evidence="4" id="KW-0472">Membrane</keyword>
<evidence type="ECO:0000313" key="8">
    <source>
        <dbReference type="Proteomes" id="UP000824140"/>
    </source>
</evidence>
<sequence>MNCGEFRERIDDYMDGLLDEALHARMDAHAGECTQCAGLLKQAMEIKAALAGLDDEAPVPAEVSAAWRRAVKVEAERRRRARVWRGWRTFAAAAAALAIWVGATALLGNAGMLDRVVGQEDGIAPTAYSVTGTLAAQQDEDEEAAAYLEADGDNGAGGMLLGSARTASGESGGAQRADEAQSSLRTKLVTGQILCENFDTDLANLDDLVSEVDGYYETETDSEIDGVPSAQRTIRVPMEELDAFLGGLSAVGKPVNLVKTEEDLTQRYSEVNARLTTLTAQRDQYNQLIEQAASAEEIETLAGNAQSAQEQIDTLEAAIREWDTACEYATVNLSLSTQAVPAGSASGTDAALGARMETAFSQALDFLQDMLVSLAYLAPAILGVAIIAIAIALVRKSRKNHRGGETT</sequence>
<protein>
    <recommendedName>
        <fullName evidence="2">Anti-sigma-W factor RsiW</fullName>
    </recommendedName>
</protein>
<reference evidence="7" key="1">
    <citation type="submission" date="2020-10" db="EMBL/GenBank/DDBJ databases">
        <authorList>
            <person name="Gilroy R."/>
        </authorList>
    </citation>
    <scope>NUCLEOTIDE SEQUENCE</scope>
    <source>
        <strain evidence="7">13766</strain>
    </source>
</reference>
<dbReference type="InterPro" id="IPR025645">
    <property type="entry name" value="DUF4349"/>
</dbReference>
<dbReference type="Pfam" id="PF14257">
    <property type="entry name" value="DUF4349"/>
    <property type="match status" value="1"/>
</dbReference>
<dbReference type="Proteomes" id="UP000824140">
    <property type="component" value="Unassembled WGS sequence"/>
</dbReference>
<evidence type="ECO:0000256" key="2">
    <source>
        <dbReference type="ARBA" id="ARBA00024438"/>
    </source>
</evidence>
<feature type="coiled-coil region" evidence="3">
    <location>
        <begin position="278"/>
        <end position="325"/>
    </location>
</feature>
<comment type="caution">
    <text evidence="7">The sequence shown here is derived from an EMBL/GenBank/DDBJ whole genome shotgun (WGS) entry which is preliminary data.</text>
</comment>
<feature type="domain" description="DUF4349" evidence="6">
    <location>
        <begin position="195"/>
        <end position="390"/>
    </location>
</feature>
<proteinExistence type="inferred from homology"/>
<keyword evidence="4" id="KW-1133">Transmembrane helix</keyword>
<keyword evidence="4" id="KW-0812">Transmembrane</keyword>
<dbReference type="EMBL" id="DVJN01000104">
    <property type="protein sequence ID" value="HIS92411.1"/>
    <property type="molecule type" value="Genomic_DNA"/>
</dbReference>
<keyword evidence="3" id="KW-0175">Coiled coil</keyword>
<dbReference type="Gene3D" id="1.10.10.1320">
    <property type="entry name" value="Anti-sigma factor, zinc-finger domain"/>
    <property type="match status" value="1"/>
</dbReference>
<feature type="transmembrane region" description="Helical" evidence="4">
    <location>
        <begin position="370"/>
        <end position="394"/>
    </location>
</feature>
<organism evidence="7 8">
    <name type="scientific">Candidatus Alectryocaccomicrobium excrementavium</name>
    <dbReference type="NCBI Taxonomy" id="2840668"/>
    <lineage>
        <taxon>Bacteria</taxon>
        <taxon>Bacillati</taxon>
        <taxon>Bacillota</taxon>
        <taxon>Clostridia</taxon>
        <taxon>Candidatus Alectryocaccomicrobium</taxon>
    </lineage>
</organism>
<reference evidence="7" key="2">
    <citation type="journal article" date="2021" name="PeerJ">
        <title>Extensive microbial diversity within the chicken gut microbiome revealed by metagenomics and culture.</title>
        <authorList>
            <person name="Gilroy R."/>
            <person name="Ravi A."/>
            <person name="Getino M."/>
            <person name="Pursley I."/>
            <person name="Horton D.L."/>
            <person name="Alikhan N.F."/>
            <person name="Baker D."/>
            <person name="Gharbi K."/>
            <person name="Hall N."/>
            <person name="Watson M."/>
            <person name="Adriaenssens E.M."/>
            <person name="Foster-Nyarko E."/>
            <person name="Jarju S."/>
            <person name="Secka A."/>
            <person name="Antonio M."/>
            <person name="Oren A."/>
            <person name="Chaudhuri R.R."/>
            <person name="La Ragione R."/>
            <person name="Hildebrand F."/>
            <person name="Pallen M.J."/>
        </authorList>
    </citation>
    <scope>NUCLEOTIDE SEQUENCE</scope>
    <source>
        <strain evidence="7">13766</strain>
    </source>
</reference>
<evidence type="ECO:0000313" key="7">
    <source>
        <dbReference type="EMBL" id="HIS92411.1"/>
    </source>
</evidence>
<dbReference type="Pfam" id="PF13490">
    <property type="entry name" value="zf-HC2"/>
    <property type="match status" value="1"/>
</dbReference>
<gene>
    <name evidence="7" type="ORF">IAA84_05270</name>
</gene>
<evidence type="ECO:0000256" key="1">
    <source>
        <dbReference type="ARBA" id="ARBA00024353"/>
    </source>
</evidence>
<feature type="transmembrane region" description="Helical" evidence="4">
    <location>
        <begin position="87"/>
        <end position="107"/>
    </location>
</feature>
<name>A0A9D1K5K2_9FIRM</name>
<feature type="domain" description="Putative zinc-finger" evidence="5">
    <location>
        <begin position="3"/>
        <end position="37"/>
    </location>
</feature>
<evidence type="ECO:0000259" key="6">
    <source>
        <dbReference type="Pfam" id="PF14257"/>
    </source>
</evidence>
<evidence type="ECO:0000256" key="3">
    <source>
        <dbReference type="SAM" id="Coils"/>
    </source>
</evidence>
<dbReference type="InterPro" id="IPR041916">
    <property type="entry name" value="Anti_sigma_zinc_sf"/>
</dbReference>
<comment type="similarity">
    <text evidence="1">Belongs to the zinc-associated anti-sigma factor (ZAS) superfamily. Anti-sigma-W factor family.</text>
</comment>
<evidence type="ECO:0000256" key="4">
    <source>
        <dbReference type="SAM" id="Phobius"/>
    </source>
</evidence>